<dbReference type="InParanoid" id="W4JV03"/>
<evidence type="ECO:0000256" key="1">
    <source>
        <dbReference type="SAM" id="SignalP"/>
    </source>
</evidence>
<dbReference type="RefSeq" id="XP_009550814.1">
    <property type="nucleotide sequence ID" value="XM_009552519.1"/>
</dbReference>
<dbReference type="PANTHER" id="PTHR37049:SF4">
    <property type="entry name" value="RHODANESE DOMAIN-CONTAINING PROTEIN"/>
    <property type="match status" value="1"/>
</dbReference>
<dbReference type="KEGG" id="hir:HETIRDRAFT_429575"/>
<organism evidence="2 3">
    <name type="scientific">Heterobasidion irregulare (strain TC 32-1)</name>
    <dbReference type="NCBI Taxonomy" id="747525"/>
    <lineage>
        <taxon>Eukaryota</taxon>
        <taxon>Fungi</taxon>
        <taxon>Dikarya</taxon>
        <taxon>Basidiomycota</taxon>
        <taxon>Agaricomycotina</taxon>
        <taxon>Agaricomycetes</taxon>
        <taxon>Russulales</taxon>
        <taxon>Bondarzewiaceae</taxon>
        <taxon>Heterobasidion</taxon>
        <taxon>Heterobasidion annosum species complex</taxon>
    </lineage>
</organism>
<dbReference type="OrthoDB" id="27214at2759"/>
<name>W4JV03_HETIT</name>
<dbReference type="GeneID" id="20674363"/>
<dbReference type="InterPro" id="IPR029045">
    <property type="entry name" value="ClpP/crotonase-like_dom_sf"/>
</dbReference>
<protein>
    <recommendedName>
        <fullName evidence="4">Tail specific protease domain-containing protein</fullName>
    </recommendedName>
</protein>
<feature type="chain" id="PRO_5004843840" description="Tail specific protease domain-containing protein" evidence="1">
    <location>
        <begin position="35"/>
        <end position="637"/>
    </location>
</feature>
<proteinExistence type="predicted"/>
<evidence type="ECO:0000313" key="3">
    <source>
        <dbReference type="Proteomes" id="UP000030671"/>
    </source>
</evidence>
<keyword evidence="1" id="KW-0732">Signal</keyword>
<dbReference type="eggNOG" id="ENOG502S18W">
    <property type="taxonomic scope" value="Eukaryota"/>
</dbReference>
<dbReference type="SUPFAM" id="SSF52096">
    <property type="entry name" value="ClpP/crotonase"/>
    <property type="match status" value="1"/>
</dbReference>
<reference evidence="2 3" key="1">
    <citation type="journal article" date="2012" name="New Phytol.">
        <title>Insight into trade-off between wood decay and parasitism from the genome of a fungal forest pathogen.</title>
        <authorList>
            <person name="Olson A."/>
            <person name="Aerts A."/>
            <person name="Asiegbu F."/>
            <person name="Belbahri L."/>
            <person name="Bouzid O."/>
            <person name="Broberg A."/>
            <person name="Canback B."/>
            <person name="Coutinho P.M."/>
            <person name="Cullen D."/>
            <person name="Dalman K."/>
            <person name="Deflorio G."/>
            <person name="van Diepen L.T."/>
            <person name="Dunand C."/>
            <person name="Duplessis S."/>
            <person name="Durling M."/>
            <person name="Gonthier P."/>
            <person name="Grimwood J."/>
            <person name="Fossdal C.G."/>
            <person name="Hansson D."/>
            <person name="Henrissat B."/>
            <person name="Hietala A."/>
            <person name="Himmelstrand K."/>
            <person name="Hoffmeister D."/>
            <person name="Hogberg N."/>
            <person name="James T.Y."/>
            <person name="Karlsson M."/>
            <person name="Kohler A."/>
            <person name="Kues U."/>
            <person name="Lee Y.H."/>
            <person name="Lin Y.C."/>
            <person name="Lind M."/>
            <person name="Lindquist E."/>
            <person name="Lombard V."/>
            <person name="Lucas S."/>
            <person name="Lunden K."/>
            <person name="Morin E."/>
            <person name="Murat C."/>
            <person name="Park J."/>
            <person name="Raffaello T."/>
            <person name="Rouze P."/>
            <person name="Salamov A."/>
            <person name="Schmutz J."/>
            <person name="Solheim H."/>
            <person name="Stahlberg J."/>
            <person name="Velez H."/>
            <person name="de Vries R.P."/>
            <person name="Wiebenga A."/>
            <person name="Woodward S."/>
            <person name="Yakovlev I."/>
            <person name="Garbelotto M."/>
            <person name="Martin F."/>
            <person name="Grigoriev I.V."/>
            <person name="Stenlid J."/>
        </authorList>
    </citation>
    <scope>NUCLEOTIDE SEQUENCE [LARGE SCALE GENOMIC DNA]</scope>
    <source>
        <strain evidence="2 3">TC 32-1</strain>
    </source>
</reference>
<gene>
    <name evidence="2" type="ORF">HETIRDRAFT_429575</name>
</gene>
<keyword evidence="3" id="KW-1185">Reference proteome</keyword>
<evidence type="ECO:0008006" key="4">
    <source>
        <dbReference type="Google" id="ProtNLM"/>
    </source>
</evidence>
<dbReference type="Proteomes" id="UP000030671">
    <property type="component" value="Unassembled WGS sequence"/>
</dbReference>
<dbReference type="PANTHER" id="PTHR37049">
    <property type="entry name" value="PEPTIDASE S41 FAMILY PROTEIN"/>
    <property type="match status" value="1"/>
</dbReference>
<dbReference type="STRING" id="747525.W4JV03"/>
<dbReference type="AlphaFoldDB" id="W4JV03"/>
<accession>W4JV03</accession>
<dbReference type="InterPro" id="IPR052766">
    <property type="entry name" value="S41A_metabolite_peptidase"/>
</dbReference>
<dbReference type="HOGENOM" id="CLU_019851_0_0_1"/>
<feature type="signal peptide" evidence="1">
    <location>
        <begin position="1"/>
        <end position="34"/>
    </location>
</feature>
<sequence length="637" mass="69841">MSHTLRIKGSSTFFEALALGFVATSALLVVSASAAPASSDADPCAKIAGMTFVPVPDALACQKSFAFNETLRENVMSVVSNVFNFYTFEDYYLNSPPPFQESTVDIRGELARINTTQYDTDYDFNQDLYTFINRLNDGHTQWQPFCYLNWENLLPTPIVSLSVNGTESVYIAPDSVEFISLAGPSFASFYTSLSFNWQRLAGAKVLQIEGMDPYDYVDMVADTVTGNYLDHGVRVNSVFSGYRLVGSSFSQKFGDLAGQEFSQIQNITFTVITANSTQQETVTVPFLAVFMGSSFTDKDSYWANNCVADSSTNGVDMRLSSNLLGSWKKQPAKGVGRPPADAIGLPTEFQPSLPTIVNDSSGVIKSYLLPDGITGVMFVGSFSDNFLQFETDVSSAISAFKAAGITRLLVDVTNNAGGFICNGVFLHQYLSGSNFGYGGFQTSIRANPLAQKIVEGNINQSLTASLDFYSPDNWAFLNDTKFPINFNYVNPSDICTPYQVPLPATPPFDLKNVAIVSNGNCASTCAQFTTLMNERHNTTIAVFGGRPGQNMEFKGMAGNQVLEWTELDSEIKTAGLKNDALAPPDLIVSANMRHNWRTAWSYSNEAEPIAYVSELPKLRFPYTPDTYNNPQNLWTFA</sequence>
<dbReference type="Gene3D" id="3.90.226.10">
    <property type="entry name" value="2-enoyl-CoA Hydratase, Chain A, domain 1"/>
    <property type="match status" value="1"/>
</dbReference>
<dbReference type="EMBL" id="KI925463">
    <property type="protein sequence ID" value="ETW77289.1"/>
    <property type="molecule type" value="Genomic_DNA"/>
</dbReference>
<evidence type="ECO:0000313" key="2">
    <source>
        <dbReference type="EMBL" id="ETW77289.1"/>
    </source>
</evidence>